<dbReference type="Ensembl" id="ENSSANT00000026689.1">
    <property type="protein sequence ID" value="ENSSANP00000025056.1"/>
    <property type="gene ID" value="ENSSANG00000012919.1"/>
</dbReference>
<evidence type="ECO:0000313" key="5">
    <source>
        <dbReference type="Proteomes" id="UP000472260"/>
    </source>
</evidence>
<keyword evidence="5" id="KW-1185">Reference proteome</keyword>
<dbReference type="InterPro" id="IPR013783">
    <property type="entry name" value="Ig-like_fold"/>
</dbReference>
<dbReference type="SMART" id="SM00409">
    <property type="entry name" value="IG"/>
    <property type="match status" value="3"/>
</dbReference>
<name>A0A671M3B5_9TELE</name>
<accession>A0A671M3B5</accession>
<dbReference type="InterPro" id="IPR013106">
    <property type="entry name" value="Ig_V-set"/>
</dbReference>
<protein>
    <recommendedName>
        <fullName evidence="3">Immunoglobulin domain-containing protein</fullName>
    </recommendedName>
</protein>
<feature type="domain" description="Immunoglobulin" evidence="3">
    <location>
        <begin position="125"/>
        <end position="227"/>
    </location>
</feature>
<sequence length="384" mass="43934">MIFRLCMLLLRLELFLPLSVMEGDSVTLHTDVKTNQQHRVTWYFNDTRIAQITGNQSKICRDDQCKERFRDRLKLDHQTGSLTIMNIRTTDAGVYQLQTISRRMIQKMFSLLLCVSGASGVETDGVSVSVMEGDLVTLHTDVEMNQQDPMKWYFNDIRIAQIIANQNRTCTDVQCNEGTERFRDRLKLDHHTGDLTITNITTTDSGDYKLQTIRRKIIQKIFHVVVHGESFNSRPNIKSVKEGEAVTLDSRVIKIQNDMMTWYFNDILITEITGDQSKICTDEQCKERFRDRLTLDHQTGSLTITNIRITDSGLYQLKIIYSIRLRHSISIFSIKRFSITVYDSSLLLGVIAGICAAVGVLVAVAVCVKSCCCRRDRKTNTDVL</sequence>
<evidence type="ECO:0000259" key="3">
    <source>
        <dbReference type="SMART" id="SM00409"/>
    </source>
</evidence>
<evidence type="ECO:0000256" key="2">
    <source>
        <dbReference type="SAM" id="SignalP"/>
    </source>
</evidence>
<reference evidence="4" key="1">
    <citation type="submission" date="2025-08" db="UniProtKB">
        <authorList>
            <consortium name="Ensembl"/>
        </authorList>
    </citation>
    <scope>IDENTIFICATION</scope>
</reference>
<dbReference type="Pfam" id="PF07686">
    <property type="entry name" value="V-set"/>
    <property type="match status" value="3"/>
</dbReference>
<keyword evidence="1" id="KW-0812">Transmembrane</keyword>
<feature type="transmembrane region" description="Helical" evidence="1">
    <location>
        <begin position="346"/>
        <end position="368"/>
    </location>
</feature>
<feature type="domain" description="Immunoglobulin" evidence="3">
    <location>
        <begin position="15"/>
        <end position="116"/>
    </location>
</feature>
<keyword evidence="2" id="KW-0732">Signal</keyword>
<organism evidence="4 5">
    <name type="scientific">Sinocyclocheilus anshuiensis</name>
    <dbReference type="NCBI Taxonomy" id="1608454"/>
    <lineage>
        <taxon>Eukaryota</taxon>
        <taxon>Metazoa</taxon>
        <taxon>Chordata</taxon>
        <taxon>Craniata</taxon>
        <taxon>Vertebrata</taxon>
        <taxon>Euteleostomi</taxon>
        <taxon>Actinopterygii</taxon>
        <taxon>Neopterygii</taxon>
        <taxon>Teleostei</taxon>
        <taxon>Ostariophysi</taxon>
        <taxon>Cypriniformes</taxon>
        <taxon>Cyprinidae</taxon>
        <taxon>Cyprininae</taxon>
        <taxon>Sinocyclocheilus</taxon>
    </lineage>
</organism>
<feature type="chain" id="PRO_5025519589" description="Immunoglobulin domain-containing protein" evidence="2">
    <location>
        <begin position="24"/>
        <end position="384"/>
    </location>
</feature>
<dbReference type="Gene3D" id="2.60.40.10">
    <property type="entry name" value="Immunoglobulins"/>
    <property type="match status" value="3"/>
</dbReference>
<reference evidence="4" key="2">
    <citation type="submission" date="2025-09" db="UniProtKB">
        <authorList>
            <consortium name="Ensembl"/>
        </authorList>
    </citation>
    <scope>IDENTIFICATION</scope>
</reference>
<dbReference type="SUPFAM" id="SSF48726">
    <property type="entry name" value="Immunoglobulin"/>
    <property type="match status" value="3"/>
</dbReference>
<evidence type="ECO:0000313" key="4">
    <source>
        <dbReference type="Ensembl" id="ENSSANP00000025056.1"/>
    </source>
</evidence>
<dbReference type="InterPro" id="IPR036179">
    <property type="entry name" value="Ig-like_dom_sf"/>
</dbReference>
<feature type="domain" description="Immunoglobulin" evidence="3">
    <location>
        <begin position="235"/>
        <end position="342"/>
    </location>
</feature>
<keyword evidence="1" id="KW-0472">Membrane</keyword>
<dbReference type="PANTHER" id="PTHR21063:SF4">
    <property type="entry name" value="CD48 ANTIGEN-RELATED"/>
    <property type="match status" value="1"/>
</dbReference>
<proteinExistence type="predicted"/>
<evidence type="ECO:0000256" key="1">
    <source>
        <dbReference type="SAM" id="Phobius"/>
    </source>
</evidence>
<dbReference type="PANTHER" id="PTHR21063">
    <property type="entry name" value="LFA-3"/>
    <property type="match status" value="1"/>
</dbReference>
<feature type="signal peptide" evidence="2">
    <location>
        <begin position="1"/>
        <end position="23"/>
    </location>
</feature>
<dbReference type="InterPro" id="IPR003599">
    <property type="entry name" value="Ig_sub"/>
</dbReference>
<dbReference type="AlphaFoldDB" id="A0A671M3B5"/>
<dbReference type="Proteomes" id="UP000472260">
    <property type="component" value="Unassembled WGS sequence"/>
</dbReference>
<keyword evidence="1" id="KW-1133">Transmembrane helix</keyword>